<gene>
    <name evidence="2" type="ORF">HMPREF0016_02729</name>
</gene>
<protein>
    <submittedName>
        <fullName evidence="2">Uncharacterized protein</fullName>
    </submittedName>
</protein>
<dbReference type="HOGENOM" id="CLU_117496_0_0_6"/>
<organism evidence="2 3">
    <name type="scientific">Acinetobacter johnsonii SH046</name>
    <dbReference type="NCBI Taxonomy" id="575586"/>
    <lineage>
        <taxon>Bacteria</taxon>
        <taxon>Pseudomonadati</taxon>
        <taxon>Pseudomonadota</taxon>
        <taxon>Gammaproteobacteria</taxon>
        <taxon>Moraxellales</taxon>
        <taxon>Moraxellaceae</taxon>
        <taxon>Acinetobacter</taxon>
    </lineage>
</organism>
<dbReference type="EMBL" id="GG704969">
    <property type="protein sequence ID" value="EEY95340.1"/>
    <property type="molecule type" value="Genomic_DNA"/>
</dbReference>
<feature type="region of interest" description="Disordered" evidence="1">
    <location>
        <begin position="168"/>
        <end position="215"/>
    </location>
</feature>
<feature type="compositionally biased region" description="Low complexity" evidence="1">
    <location>
        <begin position="171"/>
        <end position="186"/>
    </location>
</feature>
<proteinExistence type="predicted"/>
<name>D0SFV6_ACIJO</name>
<dbReference type="Proteomes" id="UP000012047">
    <property type="component" value="Unassembled WGS sequence"/>
</dbReference>
<dbReference type="AlphaFoldDB" id="D0SFV6"/>
<feature type="region of interest" description="Disordered" evidence="1">
    <location>
        <begin position="91"/>
        <end position="136"/>
    </location>
</feature>
<sequence>MLSLQKICQGKNEFKEIIHAIYGVLMHSKILASLGLIGTVISASAFAEPPIQPGDTLESLSQAKVMTTVNGQPGSIQELVSSGQIKLLDPNAAPISPAGRGAPNDQAVMPTVPQSEAPVQQAAPDTTVQQQVAATPTEQHPLAPNAELSAQQAEAALNDAVAPTVNTDMNAAPAAAPPLDSSAEAPVNAVEPDSLPSPDAPAQAMPEAPLNDPMN</sequence>
<accession>D0SFV6</accession>
<evidence type="ECO:0000256" key="1">
    <source>
        <dbReference type="SAM" id="MobiDB-lite"/>
    </source>
</evidence>
<evidence type="ECO:0000313" key="2">
    <source>
        <dbReference type="EMBL" id="EEY95340.1"/>
    </source>
</evidence>
<evidence type="ECO:0000313" key="3">
    <source>
        <dbReference type="Proteomes" id="UP000012047"/>
    </source>
</evidence>
<dbReference type="eggNOG" id="ENOG5031RWB">
    <property type="taxonomic scope" value="Bacteria"/>
</dbReference>
<reference evidence="3" key="1">
    <citation type="journal article" date="2012" name="PLoS ONE">
        <title>The success of Acinetobacter species; genetic, metabolic and virulence attributes.</title>
        <authorList>
            <person name="Peleg A.Y."/>
            <person name="de Breij A."/>
            <person name="Adams M.D."/>
            <person name="Cerqueira G.M."/>
            <person name="Mocali S."/>
            <person name="Galardini M."/>
            <person name="Nibbering P.H."/>
            <person name="Earl A.M."/>
            <person name="Ward D.V."/>
            <person name="Paterson D.L."/>
            <person name="Seifert H."/>
            <person name="Dijkshoorn L."/>
        </authorList>
    </citation>
    <scope>NUCLEOTIDE SEQUENCE [LARGE SCALE GENOMIC DNA]</scope>
    <source>
        <strain evidence="3">SH046</strain>
    </source>
</reference>
<feature type="compositionally biased region" description="Low complexity" evidence="1">
    <location>
        <begin position="119"/>
        <end position="136"/>
    </location>
</feature>